<dbReference type="Proteomes" id="UP000297734">
    <property type="component" value="Unassembled WGS sequence"/>
</dbReference>
<dbReference type="EMBL" id="QUZT01000001">
    <property type="protein sequence ID" value="TFY95937.1"/>
    <property type="molecule type" value="Genomic_DNA"/>
</dbReference>
<sequence length="103" mass="11827">MPEYWIVKVHYADDHSRIESLLIRRHNLAEEKLVGPYMETSREFVADLIKADAAVFITTSRNADGTKWARGEVVHAVGKDFISTNRNDKTKDNLGELPEFKPR</sequence>
<dbReference type="RefSeq" id="WP_135306759.1">
    <property type="nucleotide sequence ID" value="NZ_QUZT01000001.1"/>
</dbReference>
<keyword evidence="2" id="KW-1185">Reference proteome</keyword>
<comment type="caution">
    <text evidence="1">The sequence shown here is derived from an EMBL/GenBank/DDBJ whole genome shotgun (WGS) entry which is preliminary data.</text>
</comment>
<dbReference type="AlphaFoldDB" id="A0A4Z0BC26"/>
<dbReference type="Pfam" id="PF13031">
    <property type="entry name" value="DUF3892"/>
    <property type="match status" value="1"/>
</dbReference>
<evidence type="ECO:0000313" key="2">
    <source>
        <dbReference type="Proteomes" id="UP000297734"/>
    </source>
</evidence>
<evidence type="ECO:0000313" key="1">
    <source>
        <dbReference type="EMBL" id="TFY95937.1"/>
    </source>
</evidence>
<dbReference type="OrthoDB" id="2084171at2"/>
<name>A0A4Z0BC26_9PSED</name>
<reference evidence="1 2" key="1">
    <citation type="journal article" date="2019" name="Syst. Appl. Microbiol.">
        <title>New species of pathogenic Pseudomonas isolated from citrus in Tunisia: Proposal of Pseudomonas kairouanensis sp. nov. and Pseudomonas nabeulensis sp. nov.</title>
        <authorList>
            <person name="Oueslati M."/>
            <person name="Mulet M."/>
            <person name="Gomila M."/>
            <person name="Berge O."/>
            <person name="Hajlaoui M.R."/>
            <person name="Lalucat J."/>
            <person name="Sadfi-Zouaoui N."/>
            <person name="Garcia-Valdes E."/>
        </authorList>
    </citation>
    <scope>NUCLEOTIDE SEQUENCE [LARGE SCALE GENOMIC DNA]</scope>
    <source>
        <strain evidence="1 2">E10B</strain>
    </source>
</reference>
<gene>
    <name evidence="1" type="ORF">DYL61_00485</name>
</gene>
<protein>
    <submittedName>
        <fullName evidence="1">DUF3892 domain-containing protein</fullName>
    </submittedName>
</protein>
<organism evidence="1 2">
    <name type="scientific">Pseudomonas nabeulensis</name>
    <dbReference type="NCBI Taxonomy" id="2293833"/>
    <lineage>
        <taxon>Bacteria</taxon>
        <taxon>Pseudomonadati</taxon>
        <taxon>Pseudomonadota</taxon>
        <taxon>Gammaproteobacteria</taxon>
        <taxon>Pseudomonadales</taxon>
        <taxon>Pseudomonadaceae</taxon>
        <taxon>Pseudomonas</taxon>
    </lineage>
</organism>
<proteinExistence type="predicted"/>
<accession>A0A4Z0BC26</accession>
<dbReference type="InterPro" id="IPR024997">
    <property type="entry name" value="DUF3892"/>
</dbReference>